<dbReference type="EnsemblFungi" id="EJT73780">
    <property type="protein sequence ID" value="EJT73780"/>
    <property type="gene ID" value="GGTG_07636"/>
</dbReference>
<dbReference type="RefSeq" id="XP_009223724.1">
    <property type="nucleotide sequence ID" value="XM_009225460.1"/>
</dbReference>
<accession>J3P288</accession>
<reference evidence="2" key="2">
    <citation type="submission" date="2010-07" db="EMBL/GenBank/DDBJ databases">
        <authorList>
            <consortium name="The Broad Institute Genome Sequencing Platform"/>
            <consortium name="Broad Institute Genome Sequencing Center for Infectious Disease"/>
            <person name="Ma L.-J."/>
            <person name="Dead R."/>
            <person name="Young S."/>
            <person name="Zeng Q."/>
            <person name="Koehrsen M."/>
            <person name="Alvarado L."/>
            <person name="Berlin A."/>
            <person name="Chapman S.B."/>
            <person name="Chen Z."/>
            <person name="Freedman E."/>
            <person name="Gellesch M."/>
            <person name="Goldberg J."/>
            <person name="Griggs A."/>
            <person name="Gujja S."/>
            <person name="Heilman E.R."/>
            <person name="Heiman D."/>
            <person name="Hepburn T."/>
            <person name="Howarth C."/>
            <person name="Jen D."/>
            <person name="Larson L."/>
            <person name="Mehta T."/>
            <person name="Neiman D."/>
            <person name="Pearson M."/>
            <person name="Roberts A."/>
            <person name="Saif S."/>
            <person name="Shea T."/>
            <person name="Shenoy N."/>
            <person name="Sisk P."/>
            <person name="Stolte C."/>
            <person name="Sykes S."/>
            <person name="Walk T."/>
            <person name="White J."/>
            <person name="Yandava C."/>
            <person name="Haas B."/>
            <person name="Nusbaum C."/>
            <person name="Birren B."/>
        </authorList>
    </citation>
    <scope>NUCLEOTIDE SEQUENCE</scope>
    <source>
        <strain evidence="2">R3-111a-1</strain>
    </source>
</reference>
<dbReference type="Proteomes" id="UP000006039">
    <property type="component" value="Unassembled WGS sequence"/>
</dbReference>
<reference evidence="2" key="3">
    <citation type="submission" date="2010-09" db="EMBL/GenBank/DDBJ databases">
        <title>Annotation of Gaeumannomyces graminis var. tritici R3-111a-1.</title>
        <authorList>
            <consortium name="The Broad Institute Genome Sequencing Platform"/>
            <person name="Ma L.-J."/>
            <person name="Dead R."/>
            <person name="Young S.K."/>
            <person name="Zeng Q."/>
            <person name="Gargeya S."/>
            <person name="Fitzgerald M."/>
            <person name="Haas B."/>
            <person name="Abouelleil A."/>
            <person name="Alvarado L."/>
            <person name="Arachchi H.M."/>
            <person name="Berlin A."/>
            <person name="Brown A."/>
            <person name="Chapman S.B."/>
            <person name="Chen Z."/>
            <person name="Dunbar C."/>
            <person name="Freedman E."/>
            <person name="Gearin G."/>
            <person name="Gellesch M."/>
            <person name="Goldberg J."/>
            <person name="Griggs A."/>
            <person name="Gujja S."/>
            <person name="Heiman D."/>
            <person name="Howarth C."/>
            <person name="Larson L."/>
            <person name="Lui A."/>
            <person name="MacDonald P.J.P."/>
            <person name="Mehta T."/>
            <person name="Montmayeur A."/>
            <person name="Murphy C."/>
            <person name="Neiman D."/>
            <person name="Pearson M."/>
            <person name="Priest M."/>
            <person name="Roberts A."/>
            <person name="Saif S."/>
            <person name="Shea T."/>
            <person name="Shenoy N."/>
            <person name="Sisk P."/>
            <person name="Stolte C."/>
            <person name="Sykes S."/>
            <person name="Yandava C."/>
            <person name="Wortman J."/>
            <person name="Nusbaum C."/>
            <person name="Birren B."/>
        </authorList>
    </citation>
    <scope>NUCLEOTIDE SEQUENCE</scope>
    <source>
        <strain evidence="2">R3-111a-1</strain>
    </source>
</reference>
<organism evidence="2">
    <name type="scientific">Gaeumannomyces tritici (strain R3-111a-1)</name>
    <name type="common">Wheat and barley take-all root rot fungus</name>
    <name type="synonym">Gaeumannomyces graminis var. tritici</name>
    <dbReference type="NCBI Taxonomy" id="644352"/>
    <lineage>
        <taxon>Eukaryota</taxon>
        <taxon>Fungi</taxon>
        <taxon>Dikarya</taxon>
        <taxon>Ascomycota</taxon>
        <taxon>Pezizomycotina</taxon>
        <taxon>Sordariomycetes</taxon>
        <taxon>Sordariomycetidae</taxon>
        <taxon>Magnaporthales</taxon>
        <taxon>Magnaporthaceae</taxon>
        <taxon>Gaeumannomyces</taxon>
    </lineage>
</organism>
<dbReference type="VEuPathDB" id="FungiDB:GGTG_07636"/>
<dbReference type="eggNOG" id="ENOG502SRJD">
    <property type="taxonomic scope" value="Eukaryota"/>
</dbReference>
<reference evidence="3" key="4">
    <citation type="journal article" date="2015" name="G3 (Bethesda)">
        <title>Genome sequences of three phytopathogenic species of the Magnaporthaceae family of fungi.</title>
        <authorList>
            <person name="Okagaki L.H."/>
            <person name="Nunes C.C."/>
            <person name="Sailsbery J."/>
            <person name="Clay B."/>
            <person name="Brown D."/>
            <person name="John T."/>
            <person name="Oh Y."/>
            <person name="Young N."/>
            <person name="Fitzgerald M."/>
            <person name="Haas B.J."/>
            <person name="Zeng Q."/>
            <person name="Young S."/>
            <person name="Adiconis X."/>
            <person name="Fan L."/>
            <person name="Levin J.Z."/>
            <person name="Mitchell T.K."/>
            <person name="Okubara P.A."/>
            <person name="Farman M.L."/>
            <person name="Kohn L.M."/>
            <person name="Birren B."/>
            <person name="Ma L.-J."/>
            <person name="Dean R.A."/>
        </authorList>
    </citation>
    <scope>NUCLEOTIDE SEQUENCE</scope>
    <source>
        <strain evidence="3">R3-111a-1</strain>
    </source>
</reference>
<gene>
    <name evidence="3" type="primary">20348094</name>
    <name evidence="2" type="ORF">GGTG_07636</name>
</gene>
<evidence type="ECO:0000259" key="1">
    <source>
        <dbReference type="Pfam" id="PF20150"/>
    </source>
</evidence>
<dbReference type="AlphaFoldDB" id="J3P288"/>
<keyword evidence="4" id="KW-1185">Reference proteome</keyword>
<sequence>MEATNETSVFHKFQCLPPELRVKIWKEALPEESDATLFAHKRWDYVYWPQEGMDDEVNFENISESWTRANFREDDVPAVRMAPLLNANREARRVAVAWARQHGYKKAKRGAGDGDGNGPAPLVMRRRVDPAVDAVYYPTAEAPSARFHEARDMMMYNDPNDDEGSFVSFVKAVALPRAMIEEVSMETWRRIKLMHRRWDVLYVVLGPQPDNLAGGVWELHHHPVYGPGSLVWDMEAGAFYNAQGGDVTVDGDVSAVVDAVARALADVADDVTDMELRLARAVRRG</sequence>
<name>J3P288_GAET3</name>
<reference evidence="4" key="1">
    <citation type="submission" date="2010-07" db="EMBL/GenBank/DDBJ databases">
        <title>The genome sequence of Gaeumannomyces graminis var. tritici strain R3-111a-1.</title>
        <authorList>
            <consortium name="The Broad Institute Genome Sequencing Platform"/>
            <person name="Ma L.-J."/>
            <person name="Dead R."/>
            <person name="Young S."/>
            <person name="Zeng Q."/>
            <person name="Koehrsen M."/>
            <person name="Alvarado L."/>
            <person name="Berlin A."/>
            <person name="Chapman S.B."/>
            <person name="Chen Z."/>
            <person name="Freedman E."/>
            <person name="Gellesch M."/>
            <person name="Goldberg J."/>
            <person name="Griggs A."/>
            <person name="Gujja S."/>
            <person name="Heilman E.R."/>
            <person name="Heiman D."/>
            <person name="Hepburn T."/>
            <person name="Howarth C."/>
            <person name="Jen D."/>
            <person name="Larson L."/>
            <person name="Mehta T."/>
            <person name="Neiman D."/>
            <person name="Pearson M."/>
            <person name="Roberts A."/>
            <person name="Saif S."/>
            <person name="Shea T."/>
            <person name="Shenoy N."/>
            <person name="Sisk P."/>
            <person name="Stolte C."/>
            <person name="Sykes S."/>
            <person name="Walk T."/>
            <person name="White J."/>
            <person name="Yandava C."/>
            <person name="Haas B."/>
            <person name="Nusbaum C."/>
            <person name="Birren B."/>
        </authorList>
    </citation>
    <scope>NUCLEOTIDE SEQUENCE [LARGE SCALE GENOMIC DNA]</scope>
    <source>
        <strain evidence="4">R3-111a-1</strain>
    </source>
</reference>
<protein>
    <recommendedName>
        <fullName evidence="1">2EXR domain-containing protein</fullName>
    </recommendedName>
</protein>
<evidence type="ECO:0000313" key="3">
    <source>
        <dbReference type="EnsemblFungi" id="EJT73780"/>
    </source>
</evidence>
<dbReference type="HOGENOM" id="CLU_082780_0_0_1"/>
<dbReference type="GeneID" id="20348094"/>
<dbReference type="Pfam" id="PF20150">
    <property type="entry name" value="2EXR"/>
    <property type="match status" value="1"/>
</dbReference>
<evidence type="ECO:0000313" key="4">
    <source>
        <dbReference type="Proteomes" id="UP000006039"/>
    </source>
</evidence>
<dbReference type="EMBL" id="GL385398">
    <property type="protein sequence ID" value="EJT73780.1"/>
    <property type="molecule type" value="Genomic_DNA"/>
</dbReference>
<dbReference type="OrthoDB" id="3546385at2759"/>
<evidence type="ECO:0000313" key="2">
    <source>
        <dbReference type="EMBL" id="EJT73780.1"/>
    </source>
</evidence>
<reference evidence="3" key="5">
    <citation type="submission" date="2018-04" db="UniProtKB">
        <authorList>
            <consortium name="EnsemblFungi"/>
        </authorList>
    </citation>
    <scope>IDENTIFICATION</scope>
    <source>
        <strain evidence="3">R3-111a-1</strain>
    </source>
</reference>
<dbReference type="InterPro" id="IPR045518">
    <property type="entry name" value="2EXR"/>
</dbReference>
<proteinExistence type="predicted"/>
<feature type="domain" description="2EXR" evidence="1">
    <location>
        <begin position="10"/>
        <end position="123"/>
    </location>
</feature>